<feature type="region of interest" description="Disordered" evidence="1">
    <location>
        <begin position="127"/>
        <end position="161"/>
    </location>
</feature>
<dbReference type="EMBL" id="BMAW01117680">
    <property type="protein sequence ID" value="GFT76299.1"/>
    <property type="molecule type" value="Genomic_DNA"/>
</dbReference>
<feature type="compositionally biased region" description="Basic residues" evidence="1">
    <location>
        <begin position="152"/>
        <end position="161"/>
    </location>
</feature>
<reference evidence="3" key="1">
    <citation type="submission" date="2020-08" db="EMBL/GenBank/DDBJ databases">
        <title>Multicomponent nature underlies the extraordinary mechanical properties of spider dragline silk.</title>
        <authorList>
            <person name="Kono N."/>
            <person name="Nakamura H."/>
            <person name="Mori M."/>
            <person name="Yoshida Y."/>
            <person name="Ohtoshi R."/>
            <person name="Malay A.D."/>
            <person name="Moran D.A.P."/>
            <person name="Tomita M."/>
            <person name="Numata K."/>
            <person name="Arakawa K."/>
        </authorList>
    </citation>
    <scope>NUCLEOTIDE SEQUENCE</scope>
</reference>
<name>A0A8X6PGS1_NEPPI</name>
<accession>A0A8X6PGS1</accession>
<dbReference type="PROSITE" id="PS00028">
    <property type="entry name" value="ZINC_FINGER_C2H2_1"/>
    <property type="match status" value="1"/>
</dbReference>
<comment type="caution">
    <text evidence="3">The sequence shown here is derived from an EMBL/GenBank/DDBJ whole genome shotgun (WGS) entry which is preliminary data.</text>
</comment>
<proteinExistence type="predicted"/>
<dbReference type="AlphaFoldDB" id="A0A8X6PGS1"/>
<evidence type="ECO:0000313" key="3">
    <source>
        <dbReference type="EMBL" id="GFT70303.1"/>
    </source>
</evidence>
<feature type="domain" description="C2H2-type" evidence="2">
    <location>
        <begin position="44"/>
        <end position="65"/>
    </location>
</feature>
<gene>
    <name evidence="4" type="ORF">NPIL_230701</name>
    <name evidence="3" type="ORF">NPIL_66821</name>
</gene>
<evidence type="ECO:0000313" key="5">
    <source>
        <dbReference type="Proteomes" id="UP000887013"/>
    </source>
</evidence>
<dbReference type="Proteomes" id="UP000887013">
    <property type="component" value="Unassembled WGS sequence"/>
</dbReference>
<dbReference type="PANTHER" id="PTHR33936:SF24">
    <property type="entry name" value="C2H2-TYPE DOMAIN-CONTAINING PROTEIN"/>
    <property type="match status" value="1"/>
</dbReference>
<dbReference type="InterPro" id="IPR052797">
    <property type="entry name" value="RegFact_GeneExpr_CellDeath"/>
</dbReference>
<evidence type="ECO:0000256" key="1">
    <source>
        <dbReference type="SAM" id="MobiDB-lite"/>
    </source>
</evidence>
<protein>
    <recommendedName>
        <fullName evidence="2">C2H2-type domain-containing protein</fullName>
    </recommendedName>
</protein>
<dbReference type="PANTHER" id="PTHR33936">
    <property type="entry name" value="PROTEIN CBG17840"/>
    <property type="match status" value="1"/>
</dbReference>
<dbReference type="InterPro" id="IPR013087">
    <property type="entry name" value="Znf_C2H2_type"/>
</dbReference>
<sequence length="161" mass="18822">MEVLSEEQQLFSGLSEEQQPFSGLSEEQQPFSGLSADVYKGRTCAICDKKFRTMKQLIKHYNDCHEDFQLQLENHIFNTDEEFLNWKKEEEIKTNSSFVAHTNEELEIVKDCLETCANKMTMKLKSFPPSAENFPSNKNIRSQRQQQESRPFKKQKHAHAT</sequence>
<keyword evidence="5" id="KW-1185">Reference proteome</keyword>
<evidence type="ECO:0000259" key="2">
    <source>
        <dbReference type="PROSITE" id="PS00028"/>
    </source>
</evidence>
<feature type="compositionally biased region" description="Polar residues" evidence="1">
    <location>
        <begin position="133"/>
        <end position="149"/>
    </location>
</feature>
<dbReference type="EMBL" id="BMAW01020845">
    <property type="protein sequence ID" value="GFT70303.1"/>
    <property type="molecule type" value="Genomic_DNA"/>
</dbReference>
<dbReference type="OrthoDB" id="6444091at2759"/>
<evidence type="ECO:0000313" key="4">
    <source>
        <dbReference type="EMBL" id="GFT76299.1"/>
    </source>
</evidence>
<organism evidence="3 5">
    <name type="scientific">Nephila pilipes</name>
    <name type="common">Giant wood spider</name>
    <name type="synonym">Nephila maculata</name>
    <dbReference type="NCBI Taxonomy" id="299642"/>
    <lineage>
        <taxon>Eukaryota</taxon>
        <taxon>Metazoa</taxon>
        <taxon>Ecdysozoa</taxon>
        <taxon>Arthropoda</taxon>
        <taxon>Chelicerata</taxon>
        <taxon>Arachnida</taxon>
        <taxon>Araneae</taxon>
        <taxon>Araneomorphae</taxon>
        <taxon>Entelegynae</taxon>
        <taxon>Araneoidea</taxon>
        <taxon>Nephilidae</taxon>
        <taxon>Nephila</taxon>
    </lineage>
</organism>